<dbReference type="AlphaFoldDB" id="A0A077M153"/>
<proteinExistence type="predicted"/>
<evidence type="ECO:0000256" key="1">
    <source>
        <dbReference type="SAM" id="MobiDB-lite"/>
    </source>
</evidence>
<feature type="region of interest" description="Disordered" evidence="1">
    <location>
        <begin position="104"/>
        <end position="126"/>
    </location>
</feature>
<accession>A0A077M153</accession>
<comment type="caution">
    <text evidence="3">The sequence shown here is derived from an EMBL/GenBank/DDBJ whole genome shotgun (WGS) entry which is preliminary data.</text>
</comment>
<evidence type="ECO:0000313" key="3">
    <source>
        <dbReference type="EMBL" id="CCH78802.1"/>
    </source>
</evidence>
<dbReference type="InterPro" id="IPR000182">
    <property type="entry name" value="GNAT_dom"/>
</dbReference>
<dbReference type="EMBL" id="CAJB01000279">
    <property type="protein sequence ID" value="CCH78802.1"/>
    <property type="molecule type" value="Genomic_DNA"/>
</dbReference>
<organism evidence="3 4">
    <name type="scientific">Nostocoides japonicum T1-X7</name>
    <dbReference type="NCBI Taxonomy" id="1194083"/>
    <lineage>
        <taxon>Bacteria</taxon>
        <taxon>Bacillati</taxon>
        <taxon>Actinomycetota</taxon>
        <taxon>Actinomycetes</taxon>
        <taxon>Micrococcales</taxon>
        <taxon>Intrasporangiaceae</taxon>
        <taxon>Nostocoides</taxon>
    </lineage>
</organism>
<gene>
    <name evidence="3" type="ORF">BN12_350008</name>
</gene>
<sequence>MAGDASDWTLVREVALSDAVLVVARDATGEVAGFASAGPPTDPLAPAAWELYAIDIVPHAYGTGLAADLLSAAVGDRPVLVWVRRDNGRARAFYAKAGFAADGARRAGETTGRPELRLWRPGTDGT</sequence>
<dbReference type="STRING" id="1194083.BN12_350008"/>
<protein>
    <submittedName>
        <fullName evidence="3">GCN5-related N-acetyltransferase</fullName>
    </submittedName>
</protein>
<dbReference type="RefSeq" id="WP_053079965.1">
    <property type="nucleotide sequence ID" value="NZ_HF570958.1"/>
</dbReference>
<evidence type="ECO:0000313" key="4">
    <source>
        <dbReference type="Proteomes" id="UP000035721"/>
    </source>
</evidence>
<dbReference type="Pfam" id="PF00583">
    <property type="entry name" value="Acetyltransf_1"/>
    <property type="match status" value="1"/>
</dbReference>
<feature type="compositionally biased region" description="Basic and acidic residues" evidence="1">
    <location>
        <begin position="104"/>
        <end position="118"/>
    </location>
</feature>
<dbReference type="GO" id="GO:0016747">
    <property type="term" value="F:acyltransferase activity, transferring groups other than amino-acyl groups"/>
    <property type="evidence" value="ECO:0007669"/>
    <property type="project" value="InterPro"/>
</dbReference>
<dbReference type="Proteomes" id="UP000035721">
    <property type="component" value="Unassembled WGS sequence"/>
</dbReference>
<evidence type="ECO:0000259" key="2">
    <source>
        <dbReference type="PROSITE" id="PS51186"/>
    </source>
</evidence>
<feature type="domain" description="N-acetyltransferase" evidence="2">
    <location>
        <begin position="1"/>
        <end position="123"/>
    </location>
</feature>
<dbReference type="InterPro" id="IPR016181">
    <property type="entry name" value="Acyl_CoA_acyltransferase"/>
</dbReference>
<reference evidence="3 4" key="1">
    <citation type="journal article" date="2013" name="ISME J.">
        <title>A metabolic model for members of the genus Tetrasphaera involved in enhanced biological phosphorus removal.</title>
        <authorList>
            <person name="Kristiansen R."/>
            <person name="Nguyen H.T.T."/>
            <person name="Saunders A.M."/>
            <person name="Nielsen J.L."/>
            <person name="Wimmer R."/>
            <person name="Le V.Q."/>
            <person name="McIlroy S.J."/>
            <person name="Petrovski S."/>
            <person name="Seviour R.J."/>
            <person name="Calteau A."/>
            <person name="Nielsen K.L."/>
            <person name="Nielsen P.H."/>
        </authorList>
    </citation>
    <scope>NUCLEOTIDE SEQUENCE [LARGE SCALE GENOMIC DNA]</scope>
    <source>
        <strain evidence="3 4">T1-X7</strain>
    </source>
</reference>
<dbReference type="SUPFAM" id="SSF55729">
    <property type="entry name" value="Acyl-CoA N-acyltransferases (Nat)"/>
    <property type="match status" value="1"/>
</dbReference>
<dbReference type="Gene3D" id="3.40.630.30">
    <property type="match status" value="1"/>
</dbReference>
<name>A0A077M153_9MICO</name>
<keyword evidence="4" id="KW-1185">Reference proteome</keyword>
<dbReference type="PROSITE" id="PS51186">
    <property type="entry name" value="GNAT"/>
    <property type="match status" value="1"/>
</dbReference>
<keyword evidence="3" id="KW-0808">Transferase</keyword>